<dbReference type="Proteomes" id="UP000242231">
    <property type="component" value="Unassembled WGS sequence"/>
</dbReference>
<name>A0A2P5TLI9_9GAMM</name>
<dbReference type="AlphaFoldDB" id="A0A2P5TLI9"/>
<feature type="domain" description="DUF1972" evidence="2">
    <location>
        <begin position="4"/>
        <end position="177"/>
    </location>
</feature>
<accession>A0A2P5TLI9</accession>
<dbReference type="Gene3D" id="3.40.50.2000">
    <property type="entry name" value="Glycogen Phosphorylase B"/>
    <property type="match status" value="2"/>
</dbReference>
<dbReference type="RefSeq" id="WP_104486622.1">
    <property type="nucleotide sequence ID" value="NZ_BMYB01000002.1"/>
</dbReference>
<dbReference type="GO" id="GO:1901135">
    <property type="term" value="P:carbohydrate derivative metabolic process"/>
    <property type="evidence" value="ECO:0007669"/>
    <property type="project" value="UniProtKB-ARBA"/>
</dbReference>
<dbReference type="OrthoDB" id="9792269at2"/>
<gene>
    <name evidence="3" type="ORF">UN63_10015</name>
</gene>
<keyword evidence="3" id="KW-0808">Transferase</keyword>
<dbReference type="Pfam" id="PF09314">
    <property type="entry name" value="DUF1972"/>
    <property type="match status" value="1"/>
</dbReference>
<evidence type="ECO:0000313" key="3">
    <source>
        <dbReference type="EMBL" id="PPL16167.1"/>
    </source>
</evidence>
<dbReference type="PANTHER" id="PTHR12526">
    <property type="entry name" value="GLYCOSYLTRANSFERASE"/>
    <property type="match status" value="1"/>
</dbReference>
<comment type="caution">
    <text evidence="3">The sequence shown here is derived from an EMBL/GenBank/DDBJ whole genome shotgun (WGS) entry which is preliminary data.</text>
</comment>
<dbReference type="Pfam" id="PF00534">
    <property type="entry name" value="Glycos_transf_1"/>
    <property type="match status" value="1"/>
</dbReference>
<organism evidence="3 4">
    <name type="scientific">Oceanisphaera arctica</name>
    <dbReference type="NCBI Taxonomy" id="641510"/>
    <lineage>
        <taxon>Bacteria</taxon>
        <taxon>Pseudomonadati</taxon>
        <taxon>Pseudomonadota</taxon>
        <taxon>Gammaproteobacteria</taxon>
        <taxon>Aeromonadales</taxon>
        <taxon>Aeromonadaceae</taxon>
        <taxon>Oceanisphaera</taxon>
    </lineage>
</organism>
<sequence length="370" mass="41407">MAAKQLLILGIRGIPAAHGGFETFAERLSLYLVQHGWQVTVYCQEQGKGPVTESEWCGIKRVHIPVSRQGAVGTILFDWQAARHAAGQPGICLTLGYNTALFNLWQRLSGQINLFNMDGLEWQRDKWSGPARAWLWLNERAGCLLGQHLIADHPRIKDHLATRVSEHKIAMIPYGADELAQANPLALQPLDLEPEAFSVIIARPEPENSILEMVRAFSARERQHKLVVLGRFEPDLNSFHRRVMAAASSEVLFPGAIYEASVVQALRFHCRFYLHGHRVGGTNPSLVEAMGAGSPVIAHDNPFNRWVVGEGAASFTDEASCRALFDSLLEDEQARVRMKTASRQRFQKHFTWPKVLAEYEALLTHWLAAP</sequence>
<dbReference type="InterPro" id="IPR001296">
    <property type="entry name" value="Glyco_trans_1"/>
</dbReference>
<evidence type="ECO:0000259" key="1">
    <source>
        <dbReference type="Pfam" id="PF00534"/>
    </source>
</evidence>
<feature type="domain" description="Glycosyl transferase family 1" evidence="1">
    <location>
        <begin position="195"/>
        <end position="345"/>
    </location>
</feature>
<evidence type="ECO:0000259" key="2">
    <source>
        <dbReference type="Pfam" id="PF09314"/>
    </source>
</evidence>
<evidence type="ECO:0000313" key="4">
    <source>
        <dbReference type="Proteomes" id="UP000242231"/>
    </source>
</evidence>
<protein>
    <submittedName>
        <fullName evidence="3">Glycosyl transferase</fullName>
    </submittedName>
</protein>
<dbReference type="PANTHER" id="PTHR12526:SF636">
    <property type="entry name" value="BLL3647 PROTEIN"/>
    <property type="match status" value="1"/>
</dbReference>
<reference evidence="4" key="1">
    <citation type="submission" date="2016-11" db="EMBL/GenBank/DDBJ databases">
        <authorList>
            <person name="Sisinthy S."/>
            <person name="Ara S."/>
            <person name="Gundlapally S.R."/>
        </authorList>
    </citation>
    <scope>NUCLEOTIDE SEQUENCE [LARGE SCALE GENOMIC DNA]</scope>
    <source>
        <strain evidence="4">V1-41</strain>
    </source>
</reference>
<proteinExistence type="predicted"/>
<dbReference type="GO" id="GO:0016757">
    <property type="term" value="F:glycosyltransferase activity"/>
    <property type="evidence" value="ECO:0007669"/>
    <property type="project" value="InterPro"/>
</dbReference>
<dbReference type="EMBL" id="MPZM01000019">
    <property type="protein sequence ID" value="PPL16167.1"/>
    <property type="molecule type" value="Genomic_DNA"/>
</dbReference>
<dbReference type="SUPFAM" id="SSF53756">
    <property type="entry name" value="UDP-Glycosyltransferase/glycogen phosphorylase"/>
    <property type="match status" value="1"/>
</dbReference>
<keyword evidence="4" id="KW-1185">Reference proteome</keyword>
<dbReference type="InterPro" id="IPR015393">
    <property type="entry name" value="DUF1972"/>
</dbReference>